<evidence type="ECO:0000256" key="1">
    <source>
        <dbReference type="SAM" id="MobiDB-lite"/>
    </source>
</evidence>
<reference evidence="2 3" key="1">
    <citation type="submission" date="2017-07" db="EMBL/GenBank/DDBJ databases">
        <title>Mechanisms for carbon and nitrogen cycling indicate functional differentiation within the Candidate Phyla Radiation.</title>
        <authorList>
            <person name="Danczak R.E."/>
            <person name="Johnston M.D."/>
            <person name="Kenah C."/>
            <person name="Slattery M."/>
            <person name="Wrighton K.C."/>
            <person name="Wilkins M.J."/>
        </authorList>
    </citation>
    <scope>NUCLEOTIDE SEQUENCE [LARGE SCALE GENOMIC DNA]</scope>
    <source>
        <strain evidence="2">Gr01-1014_77</strain>
    </source>
</reference>
<comment type="caution">
    <text evidence="2">The sequence shown here is derived from an EMBL/GenBank/DDBJ whole genome shotgun (WGS) entry which is preliminary data.</text>
</comment>
<dbReference type="Proteomes" id="UP000319613">
    <property type="component" value="Unassembled WGS sequence"/>
</dbReference>
<accession>A0A554JCR0</accession>
<gene>
    <name evidence="2" type="ORF">G01um101477_188</name>
</gene>
<proteinExistence type="predicted"/>
<evidence type="ECO:0000313" key="3">
    <source>
        <dbReference type="Proteomes" id="UP000319613"/>
    </source>
</evidence>
<feature type="region of interest" description="Disordered" evidence="1">
    <location>
        <begin position="210"/>
        <end position="237"/>
    </location>
</feature>
<dbReference type="EMBL" id="VMFF01000012">
    <property type="protein sequence ID" value="TSC66193.1"/>
    <property type="molecule type" value="Genomic_DNA"/>
</dbReference>
<name>A0A554JCR0_9BACT</name>
<protein>
    <submittedName>
        <fullName evidence="2">Uncharacterized protein</fullName>
    </submittedName>
</protein>
<sequence>MLLHGVIRNKRECRDVGSVERRYAGLGERTHPDDVSTQHPKRLLVVAPTFEKGTAHHRVRPRGNTSLEHTHEHASYRVNPELRDRIFRGAILSRVEWHVWCHQRHEAVDHYQVANVDARLGKCPCCARHDQLRNPELHQGFGLQPNHLMDHGVCRSLVKMNATTQTNDRSTSAYTRDERPVVSLEVVEMPKTRHVLKRDLHHAIKDKLVAPPCSQNNPDRVAGNLKPVTNKISGLGG</sequence>
<dbReference type="AlphaFoldDB" id="A0A554JCR0"/>
<organism evidence="2 3">
    <name type="scientific">Candidatus Doudnabacteria bacterium Gr01-1014_77</name>
    <dbReference type="NCBI Taxonomy" id="2017133"/>
    <lineage>
        <taxon>Bacteria</taxon>
        <taxon>Candidatus Doudnaibacteriota</taxon>
    </lineage>
</organism>
<evidence type="ECO:0000313" key="2">
    <source>
        <dbReference type="EMBL" id="TSC66193.1"/>
    </source>
</evidence>